<evidence type="ECO:0000313" key="2">
    <source>
        <dbReference type="EMBL" id="TYG49805.1"/>
    </source>
</evidence>
<protein>
    <submittedName>
        <fullName evidence="2">Uncharacterized protein</fullName>
    </submittedName>
</protein>
<name>A0A5D2B0P4_GOSDA</name>
<dbReference type="Proteomes" id="UP000323506">
    <property type="component" value="Chromosome D10"/>
</dbReference>
<proteinExistence type="predicted"/>
<feature type="region of interest" description="Disordered" evidence="1">
    <location>
        <begin position="26"/>
        <end position="51"/>
    </location>
</feature>
<keyword evidence="3" id="KW-1185">Reference proteome</keyword>
<accession>A0A5D2B0P4</accession>
<gene>
    <name evidence="2" type="ORF">ES288_D10G123800v1</name>
</gene>
<organism evidence="2 3">
    <name type="scientific">Gossypium darwinii</name>
    <name type="common">Darwin's cotton</name>
    <name type="synonym">Gossypium barbadense var. darwinii</name>
    <dbReference type="NCBI Taxonomy" id="34276"/>
    <lineage>
        <taxon>Eukaryota</taxon>
        <taxon>Viridiplantae</taxon>
        <taxon>Streptophyta</taxon>
        <taxon>Embryophyta</taxon>
        <taxon>Tracheophyta</taxon>
        <taxon>Spermatophyta</taxon>
        <taxon>Magnoliopsida</taxon>
        <taxon>eudicotyledons</taxon>
        <taxon>Gunneridae</taxon>
        <taxon>Pentapetalae</taxon>
        <taxon>rosids</taxon>
        <taxon>malvids</taxon>
        <taxon>Malvales</taxon>
        <taxon>Malvaceae</taxon>
        <taxon>Malvoideae</taxon>
        <taxon>Gossypium</taxon>
    </lineage>
</organism>
<evidence type="ECO:0000313" key="3">
    <source>
        <dbReference type="Proteomes" id="UP000323506"/>
    </source>
</evidence>
<dbReference type="AlphaFoldDB" id="A0A5D2B0P4"/>
<dbReference type="EMBL" id="CM017710">
    <property type="protein sequence ID" value="TYG49805.1"/>
    <property type="molecule type" value="Genomic_DNA"/>
</dbReference>
<reference evidence="2 3" key="1">
    <citation type="submission" date="2019-06" db="EMBL/GenBank/DDBJ databases">
        <title>WGS assembly of Gossypium darwinii.</title>
        <authorList>
            <person name="Chen Z.J."/>
            <person name="Sreedasyam A."/>
            <person name="Ando A."/>
            <person name="Song Q."/>
            <person name="De L."/>
            <person name="Hulse-Kemp A."/>
            <person name="Ding M."/>
            <person name="Ye W."/>
            <person name="Kirkbride R."/>
            <person name="Jenkins J."/>
            <person name="Plott C."/>
            <person name="Lovell J."/>
            <person name="Lin Y.-M."/>
            <person name="Vaughn R."/>
            <person name="Liu B."/>
            <person name="Li W."/>
            <person name="Simpson S."/>
            <person name="Scheffler B."/>
            <person name="Saski C."/>
            <person name="Grover C."/>
            <person name="Hu G."/>
            <person name="Conover J."/>
            <person name="Carlson J."/>
            <person name="Shu S."/>
            <person name="Boston L."/>
            <person name="Williams M."/>
            <person name="Peterson D."/>
            <person name="Mcgee K."/>
            <person name="Jones D."/>
            <person name="Wendel J."/>
            <person name="Stelly D."/>
            <person name="Grimwood J."/>
            <person name="Schmutz J."/>
        </authorList>
    </citation>
    <scope>NUCLEOTIDE SEQUENCE [LARGE SCALE GENOMIC DNA]</scope>
    <source>
        <strain evidence="2">1808015.09</strain>
    </source>
</reference>
<sequence>MAHAGERRFQRPKLLHERWSEREKEGFLTPFSTSTLRPGPPDQTSRNKERPFVSFSVRFQHRRWSPATGFRDRYW</sequence>
<evidence type="ECO:0000256" key="1">
    <source>
        <dbReference type="SAM" id="MobiDB-lite"/>
    </source>
</evidence>